<comment type="caution">
    <text evidence="9">The sequence shown here is derived from an EMBL/GenBank/DDBJ whole genome shotgun (WGS) entry which is preliminary data.</text>
</comment>
<keyword evidence="5 6" id="KW-0472">Membrane</keyword>
<feature type="domain" description="ABC3 transporter permease C-terminal" evidence="7">
    <location>
        <begin position="687"/>
        <end position="796"/>
    </location>
</feature>
<dbReference type="GO" id="GO:0005886">
    <property type="term" value="C:plasma membrane"/>
    <property type="evidence" value="ECO:0007669"/>
    <property type="project" value="UniProtKB-SubCell"/>
</dbReference>
<feature type="transmembrane region" description="Helical" evidence="6">
    <location>
        <begin position="686"/>
        <end position="708"/>
    </location>
</feature>
<comment type="subcellular location">
    <subcellularLocation>
        <location evidence="1">Cell membrane</location>
        <topology evidence="1">Multi-pass membrane protein</topology>
    </subcellularLocation>
</comment>
<evidence type="ECO:0000256" key="3">
    <source>
        <dbReference type="ARBA" id="ARBA00022692"/>
    </source>
</evidence>
<feature type="transmembrane region" description="Helical" evidence="6">
    <location>
        <begin position="292"/>
        <end position="314"/>
    </location>
</feature>
<feature type="transmembrane region" description="Helical" evidence="6">
    <location>
        <begin position="386"/>
        <end position="413"/>
    </location>
</feature>
<keyword evidence="10" id="KW-1185">Reference proteome</keyword>
<organism evidence="9 10">
    <name type="scientific">Chitinophaga fulva</name>
    <dbReference type="NCBI Taxonomy" id="2728842"/>
    <lineage>
        <taxon>Bacteria</taxon>
        <taxon>Pseudomonadati</taxon>
        <taxon>Bacteroidota</taxon>
        <taxon>Chitinophagia</taxon>
        <taxon>Chitinophagales</taxon>
        <taxon>Chitinophagaceae</taxon>
        <taxon>Chitinophaga</taxon>
    </lineage>
</organism>
<dbReference type="EMBL" id="JABBGC010000003">
    <property type="protein sequence ID" value="NML40333.1"/>
    <property type="molecule type" value="Genomic_DNA"/>
</dbReference>
<dbReference type="PANTHER" id="PTHR30572:SF18">
    <property type="entry name" value="ABC-TYPE MACROLIDE FAMILY EXPORT SYSTEM PERMEASE COMPONENT 2"/>
    <property type="match status" value="1"/>
</dbReference>
<dbReference type="InterPro" id="IPR003838">
    <property type="entry name" value="ABC3_permease_C"/>
</dbReference>
<dbReference type="Pfam" id="PF12704">
    <property type="entry name" value="MacB_PCD"/>
    <property type="match status" value="2"/>
</dbReference>
<feature type="transmembrane region" description="Helical" evidence="6">
    <location>
        <begin position="736"/>
        <end position="755"/>
    </location>
</feature>
<reference evidence="9 10" key="1">
    <citation type="submission" date="2020-04" db="EMBL/GenBank/DDBJ databases">
        <title>Chitinophaga sp. G-6-1-13 sp. nov., isolated from soil.</title>
        <authorList>
            <person name="Dahal R.H."/>
            <person name="Chaudhary D.K."/>
        </authorList>
    </citation>
    <scope>NUCLEOTIDE SEQUENCE [LARGE SCALE GENOMIC DNA]</scope>
    <source>
        <strain evidence="9 10">G-6-1-13</strain>
    </source>
</reference>
<evidence type="ECO:0000256" key="2">
    <source>
        <dbReference type="ARBA" id="ARBA00022475"/>
    </source>
</evidence>
<accession>A0A848GUC5</accession>
<feature type="transmembrane region" description="Helical" evidence="6">
    <location>
        <begin position="767"/>
        <end position="788"/>
    </location>
</feature>
<feature type="transmembrane region" description="Helical" evidence="6">
    <location>
        <begin position="21"/>
        <end position="42"/>
    </location>
</feature>
<evidence type="ECO:0000313" key="10">
    <source>
        <dbReference type="Proteomes" id="UP000583266"/>
    </source>
</evidence>
<feature type="domain" description="MacB-like periplasmic core" evidence="8">
    <location>
        <begin position="442"/>
        <end position="639"/>
    </location>
</feature>
<evidence type="ECO:0000256" key="4">
    <source>
        <dbReference type="ARBA" id="ARBA00022989"/>
    </source>
</evidence>
<dbReference type="RefSeq" id="WP_169227440.1">
    <property type="nucleotide sequence ID" value="NZ_JABBGC010000003.1"/>
</dbReference>
<evidence type="ECO:0000259" key="8">
    <source>
        <dbReference type="Pfam" id="PF12704"/>
    </source>
</evidence>
<evidence type="ECO:0000256" key="5">
    <source>
        <dbReference type="ARBA" id="ARBA00023136"/>
    </source>
</evidence>
<feature type="domain" description="ABC3 transporter permease C-terminal" evidence="7">
    <location>
        <begin position="298"/>
        <end position="410"/>
    </location>
</feature>
<dbReference type="PANTHER" id="PTHR30572">
    <property type="entry name" value="MEMBRANE COMPONENT OF TRANSPORTER-RELATED"/>
    <property type="match status" value="1"/>
</dbReference>
<keyword evidence="2" id="KW-1003">Cell membrane</keyword>
<keyword evidence="4 6" id="KW-1133">Transmembrane helix</keyword>
<evidence type="ECO:0000256" key="6">
    <source>
        <dbReference type="SAM" id="Phobius"/>
    </source>
</evidence>
<feature type="transmembrane region" description="Helical" evidence="6">
    <location>
        <begin position="434"/>
        <end position="455"/>
    </location>
</feature>
<dbReference type="Proteomes" id="UP000583266">
    <property type="component" value="Unassembled WGS sequence"/>
</dbReference>
<feature type="domain" description="MacB-like periplasmic core" evidence="8">
    <location>
        <begin position="20"/>
        <end position="234"/>
    </location>
</feature>
<name>A0A848GUC5_9BACT</name>
<keyword evidence="3 6" id="KW-0812">Transmembrane</keyword>
<dbReference type="InterPro" id="IPR025857">
    <property type="entry name" value="MacB_PCD"/>
</dbReference>
<evidence type="ECO:0000256" key="1">
    <source>
        <dbReference type="ARBA" id="ARBA00004651"/>
    </source>
</evidence>
<evidence type="ECO:0000259" key="7">
    <source>
        <dbReference type="Pfam" id="PF02687"/>
    </source>
</evidence>
<dbReference type="Pfam" id="PF02687">
    <property type="entry name" value="FtsX"/>
    <property type="match status" value="2"/>
</dbReference>
<gene>
    <name evidence="9" type="ORF">HHL17_24260</name>
</gene>
<feature type="transmembrane region" description="Helical" evidence="6">
    <location>
        <begin position="339"/>
        <end position="366"/>
    </location>
</feature>
<sequence>MLKNYFSIAIRNLWKNKAFSAINVLGLAIGLATSLLIILYVLDELSYDRFHATAERTYEVDADIKFGGTRYAVATAPAPMGPAMKADLPEIEEAVRFRKYEGWLVRKGSQNIKEDKVIYADSTLFRVFSLPLLAGDQATALKEPGTVVITEKTAVKYFNTADAVGQVMMINDSVPYKVTGVLKPFPGQTLLDFDFFVSLSDAPESRNDKWLANNFNTFVVLRKGVDPKKVEAKLGPATAKYIAPQLVSMMNTSQEELARNGDYIHYSLMPLTDIHLYSNKSYELSPTSAIQYVYIFSAIALFILLIACVNFMNLSTARSANRAREVGIRKVMGSQRSQLVAQFLTESLLVSAVAMLLALGIAWLLLPLFNEVAAKHITIGLFSRPWLGLILLALVMTVGLLAGSYPAFFLSAFRPVLVLKGTIASGFRNSMLRNGLVVFQFSISIFLMVGTLVIYNQLRFIRNKQLGFDRDQVLVLQNTNVLGSQARAFRQELMGLNGMKAATMTSFLPTGSSRNDGPMFLNPVPDPKNAVTMQMWSVDDQYIPAMGMHMKTGRNFSAAFATDSQAVVINEAAARLIGLKDPINQKIYEWRDMDSKTGNGYTIIGVVKDFNFNSLREQVTPLALFLHEDRGSMAFRIRSNDIPALVAKVEEKWRTMVPNQPFSYSFMDDDFNSLYQSESRMGKISLSFAVLAIFIASLGLFGLAAYAAEQRTREIGIRKVLGATMTNIVHLLSKDFLKLVMIAILFAFPLGWWAMHRWLQDFAYRIGIGWEVFAVAGFMAVSIALLTISFQAIRAALANPVNSLRAQ</sequence>
<protein>
    <submittedName>
        <fullName evidence="9">FtsX-like permease family protein</fullName>
    </submittedName>
</protein>
<dbReference type="InterPro" id="IPR050250">
    <property type="entry name" value="Macrolide_Exporter_MacB"/>
</dbReference>
<dbReference type="AlphaFoldDB" id="A0A848GUC5"/>
<proteinExistence type="predicted"/>
<dbReference type="GO" id="GO:0022857">
    <property type="term" value="F:transmembrane transporter activity"/>
    <property type="evidence" value="ECO:0007669"/>
    <property type="project" value="TreeGrafter"/>
</dbReference>
<evidence type="ECO:0000313" key="9">
    <source>
        <dbReference type="EMBL" id="NML40333.1"/>
    </source>
</evidence>